<dbReference type="SUPFAM" id="SSF55909">
    <property type="entry name" value="Pentein"/>
    <property type="match status" value="1"/>
</dbReference>
<dbReference type="AlphaFoldDB" id="A0A2Z4PSU2"/>
<name>A0A2Z4PSU2_9GAMM</name>
<sequence length="306" mass="34246">MTNIIVHSQPPEAIVMVRPHCFVSNPETMADNAFQRLSHMESAAISAYDEVTQAVEALAAEGVTVHVFEDTSTATPDSVFPNNWFSTHHHGTLVKYPMYAPNRRQEYRQDIMDYLTQEYDYSHIVDLRDAANQHEFLEGTGSIVFDHRNKVAYAAASKRTHERLFYSLCESIGFQGVLFDAADENGIPVYHSNVLMCISSQFVMIGMDMVAPKDRKRLYSLFEQGGLTVIELSHQQIRNFCGNAIELKGKAERLLALSLTAFNALTDSQKTIIQQSNKLVPLAVSTIESAGGSVRCMIAGIHRRIE</sequence>
<protein>
    <submittedName>
        <fullName evidence="1">Amidinotransferase</fullName>
    </submittedName>
</protein>
<accession>A0A2Z4PSU2</accession>
<keyword evidence="1" id="KW-0808">Transferase</keyword>
<dbReference type="PIRSF" id="PIRSF028188">
    <property type="entry name" value="Amdntrnsf_FN0238"/>
    <property type="match status" value="1"/>
</dbReference>
<dbReference type="EMBL" id="CP016181">
    <property type="protein sequence ID" value="AWY00553.1"/>
    <property type="molecule type" value="Genomic_DNA"/>
</dbReference>
<reference evidence="1 2" key="1">
    <citation type="submission" date="2016-06" db="EMBL/GenBank/DDBJ databases">
        <title>The sequenced genome of the ice-adhering bacterium Marinomonas primoryensis, from Antarctica.</title>
        <authorList>
            <person name="Graham L."/>
            <person name="Vance T.D.R."/>
            <person name="Davies P.L."/>
        </authorList>
    </citation>
    <scope>NUCLEOTIDE SEQUENCE [LARGE SCALE GENOMIC DNA]</scope>
    <source>
        <strain evidence="1 2">AceL</strain>
    </source>
</reference>
<dbReference type="Pfam" id="PF19420">
    <property type="entry name" value="DDAH_eukar"/>
    <property type="match status" value="1"/>
</dbReference>
<proteinExistence type="predicted"/>
<dbReference type="RefSeq" id="WP_112138260.1">
    <property type="nucleotide sequence ID" value="NZ_CP016181.1"/>
</dbReference>
<dbReference type="InterPro" id="IPR014541">
    <property type="entry name" value="Amdntrnsf_FN0238"/>
</dbReference>
<dbReference type="Proteomes" id="UP000249898">
    <property type="component" value="Chromosome"/>
</dbReference>
<organism evidence="1 2">
    <name type="scientific">Marinomonas primoryensis</name>
    <dbReference type="NCBI Taxonomy" id="178399"/>
    <lineage>
        <taxon>Bacteria</taxon>
        <taxon>Pseudomonadati</taxon>
        <taxon>Pseudomonadota</taxon>
        <taxon>Gammaproteobacteria</taxon>
        <taxon>Oceanospirillales</taxon>
        <taxon>Oceanospirillaceae</taxon>
        <taxon>Marinomonas</taxon>
    </lineage>
</organism>
<evidence type="ECO:0000313" key="1">
    <source>
        <dbReference type="EMBL" id="AWY00553.1"/>
    </source>
</evidence>
<dbReference type="PANTHER" id="PTHR43224">
    <property type="entry name" value="AMIDINOTRANSFERASE"/>
    <property type="match status" value="1"/>
</dbReference>
<dbReference type="OrthoDB" id="9788268at2"/>
<dbReference type="Gene3D" id="3.75.10.10">
    <property type="entry name" value="L-arginine/glycine Amidinotransferase, Chain A"/>
    <property type="match status" value="1"/>
</dbReference>
<dbReference type="GO" id="GO:0016740">
    <property type="term" value="F:transferase activity"/>
    <property type="evidence" value="ECO:0007669"/>
    <property type="project" value="UniProtKB-KW"/>
</dbReference>
<dbReference type="NCBIfam" id="NF046062">
    <property type="entry name" value="citrull_CtlX"/>
    <property type="match status" value="1"/>
</dbReference>
<dbReference type="PANTHER" id="PTHR43224:SF1">
    <property type="entry name" value="AMIDINOTRANSFERASE"/>
    <property type="match status" value="1"/>
</dbReference>
<gene>
    <name evidence="1" type="ORF">A8139_11550</name>
</gene>
<evidence type="ECO:0000313" key="2">
    <source>
        <dbReference type="Proteomes" id="UP000249898"/>
    </source>
</evidence>